<evidence type="ECO:0000256" key="4">
    <source>
        <dbReference type="SAM" id="MobiDB-lite"/>
    </source>
</evidence>
<accession>K0S906</accession>
<name>K0S906_THAOC</name>
<dbReference type="GO" id="GO:0008270">
    <property type="term" value="F:zinc ion binding"/>
    <property type="evidence" value="ECO:0007669"/>
    <property type="project" value="UniProtKB-KW"/>
</dbReference>
<evidence type="ECO:0000313" key="6">
    <source>
        <dbReference type="EMBL" id="EJK57406.1"/>
    </source>
</evidence>
<dbReference type="OrthoDB" id="65313at2759"/>
<feature type="region of interest" description="Disordered" evidence="4">
    <location>
        <begin position="163"/>
        <end position="186"/>
    </location>
</feature>
<evidence type="ECO:0000313" key="7">
    <source>
        <dbReference type="Proteomes" id="UP000266841"/>
    </source>
</evidence>
<evidence type="ECO:0000256" key="1">
    <source>
        <dbReference type="ARBA" id="ARBA00022723"/>
    </source>
</evidence>
<feature type="non-terminal residue" evidence="6">
    <location>
        <position position="331"/>
    </location>
</feature>
<sequence>MLVVWPATKSPRLDHRRSREDRAACAAKRRTACHAQGTTEQRHSLNRGRRSPLLGANANSADSFDIVFKPGVLDERRGQSDKVTPYTMATFQDRVREIVSRSVATAISSIASDLPARILADPINHDERDCGLGGMTVESDANALRGIAKTLVSIRNARNEPMDSDAAQMRSGPATSVSQCSQGPRPMETISSAYCRRTSANESTETAPAKEVSATSRHAVSRRSLWIRQESQERMKTMSSKDCRLPQVPAVCAPERIPNAAATVDKKEDTKKAVKAIAKRKARGCGRCDGCIREDCGKCAACIDKTKFGGENRKKKRCVHRVCTAMTYNNP</sequence>
<dbReference type="GO" id="GO:0003677">
    <property type="term" value="F:DNA binding"/>
    <property type="evidence" value="ECO:0007669"/>
    <property type="project" value="InterPro"/>
</dbReference>
<proteinExistence type="predicted"/>
<protein>
    <recommendedName>
        <fullName evidence="5">CXXC-type domain-containing protein</fullName>
    </recommendedName>
</protein>
<keyword evidence="3" id="KW-0862">Zinc</keyword>
<feature type="domain" description="CXXC-type" evidence="5">
    <location>
        <begin position="276"/>
        <end position="324"/>
    </location>
</feature>
<organism evidence="6 7">
    <name type="scientific">Thalassiosira oceanica</name>
    <name type="common">Marine diatom</name>
    <dbReference type="NCBI Taxonomy" id="159749"/>
    <lineage>
        <taxon>Eukaryota</taxon>
        <taxon>Sar</taxon>
        <taxon>Stramenopiles</taxon>
        <taxon>Ochrophyta</taxon>
        <taxon>Bacillariophyta</taxon>
        <taxon>Coscinodiscophyceae</taxon>
        <taxon>Thalassiosirophycidae</taxon>
        <taxon>Thalassiosirales</taxon>
        <taxon>Thalassiosiraceae</taxon>
        <taxon>Thalassiosira</taxon>
    </lineage>
</organism>
<feature type="compositionally biased region" description="Polar residues" evidence="4">
    <location>
        <begin position="173"/>
        <end position="182"/>
    </location>
</feature>
<comment type="caution">
    <text evidence="6">The sequence shown here is derived from an EMBL/GenBank/DDBJ whole genome shotgun (WGS) entry which is preliminary data.</text>
</comment>
<evidence type="ECO:0000259" key="5">
    <source>
        <dbReference type="PROSITE" id="PS51058"/>
    </source>
</evidence>
<reference evidence="6 7" key="1">
    <citation type="journal article" date="2012" name="Genome Biol.">
        <title>Genome and low-iron response of an oceanic diatom adapted to chronic iron limitation.</title>
        <authorList>
            <person name="Lommer M."/>
            <person name="Specht M."/>
            <person name="Roy A.S."/>
            <person name="Kraemer L."/>
            <person name="Andreson R."/>
            <person name="Gutowska M.A."/>
            <person name="Wolf J."/>
            <person name="Bergner S.V."/>
            <person name="Schilhabel M.B."/>
            <person name="Klostermeier U.C."/>
            <person name="Beiko R.G."/>
            <person name="Rosenstiel P."/>
            <person name="Hippler M."/>
            <person name="Laroche J."/>
        </authorList>
    </citation>
    <scope>NUCLEOTIDE SEQUENCE [LARGE SCALE GENOMIC DNA]</scope>
    <source>
        <strain evidence="6 7">CCMP1005</strain>
    </source>
</reference>
<keyword evidence="7" id="KW-1185">Reference proteome</keyword>
<feature type="region of interest" description="Disordered" evidence="4">
    <location>
        <begin position="29"/>
        <end position="56"/>
    </location>
</feature>
<dbReference type="Proteomes" id="UP000266841">
    <property type="component" value="Unassembled WGS sequence"/>
</dbReference>
<evidence type="ECO:0000256" key="3">
    <source>
        <dbReference type="ARBA" id="ARBA00022833"/>
    </source>
</evidence>
<gene>
    <name evidence="6" type="ORF">THAOC_22550</name>
</gene>
<dbReference type="PROSITE" id="PS51058">
    <property type="entry name" value="ZF_CXXC"/>
    <property type="match status" value="1"/>
</dbReference>
<dbReference type="AlphaFoldDB" id="K0S906"/>
<dbReference type="Pfam" id="PF02008">
    <property type="entry name" value="zf-CXXC"/>
    <property type="match status" value="1"/>
</dbReference>
<keyword evidence="2" id="KW-0863">Zinc-finger</keyword>
<dbReference type="InterPro" id="IPR002857">
    <property type="entry name" value="Znf_CXXC"/>
</dbReference>
<evidence type="ECO:0000256" key="2">
    <source>
        <dbReference type="ARBA" id="ARBA00022771"/>
    </source>
</evidence>
<keyword evidence="1" id="KW-0479">Metal-binding</keyword>
<dbReference type="EMBL" id="AGNL01028331">
    <property type="protein sequence ID" value="EJK57406.1"/>
    <property type="molecule type" value="Genomic_DNA"/>
</dbReference>